<feature type="region of interest" description="Disordered" evidence="1">
    <location>
        <begin position="198"/>
        <end position="221"/>
    </location>
</feature>
<accession>A0AAJ8M7X2</accession>
<dbReference type="InterPro" id="IPR048661">
    <property type="entry name" value="CPL1-like"/>
</dbReference>
<dbReference type="Proteomes" id="UP000092730">
    <property type="component" value="Chromosome 1"/>
</dbReference>
<feature type="compositionally biased region" description="Gly residues" evidence="1">
    <location>
        <begin position="198"/>
        <end position="210"/>
    </location>
</feature>
<evidence type="ECO:0000256" key="2">
    <source>
        <dbReference type="SAM" id="SignalP"/>
    </source>
</evidence>
<proteinExistence type="predicted"/>
<reference evidence="4" key="2">
    <citation type="submission" date="2024-02" db="EMBL/GenBank/DDBJ databases">
        <title>Comparative genomics of Cryptococcus and Kwoniella reveals pathogenesis evolution and contrasting modes of karyotype evolution via chromosome fusion or intercentromeric recombination.</title>
        <authorList>
            <person name="Coelho M.A."/>
            <person name="David-Palma M."/>
            <person name="Shea T."/>
            <person name="Bowers K."/>
            <person name="McGinley-Smith S."/>
            <person name="Mohammad A.W."/>
            <person name="Gnirke A."/>
            <person name="Yurkov A.M."/>
            <person name="Nowrousian M."/>
            <person name="Sun S."/>
            <person name="Cuomo C.A."/>
            <person name="Heitman J."/>
        </authorList>
    </citation>
    <scope>NUCLEOTIDE SEQUENCE</scope>
    <source>
        <strain evidence="4">CBS 10118</strain>
    </source>
</reference>
<gene>
    <name evidence="4" type="ORF">I302_102945</name>
</gene>
<sequence>MVSSTFVVALLSLAGSVSANGFGGLARGGSFNFGCGFSIKEKASHEQKDWCSGAGSFFTDFGGSPLCCSDKTRQPPKHENECPFGWSKHFKTDCCIPPKEVSPCDCGEGYTYDKKTHKCVKAGGKCHGGQWWHERSGTCCDNDWQWNPPKGDCPPGKSCPKGWFWHKQLKKCLPNGPGSPEPGCGDWDDHNHCCGGGNPGPSGKPQGGKGQSSHQGGKFPWGGKFNQADFEKWWSSLSNHKGWKRDLTDGQQPLNFPQTDLDKMYCPGSLHACTVPSALGGEWAYECVDFATELEACGGCLGQGGQDCTSIPHALSVGCEVGSCAVYTCKQGFQANGTSCVPV</sequence>
<feature type="signal peptide" evidence="2">
    <location>
        <begin position="1"/>
        <end position="19"/>
    </location>
</feature>
<dbReference type="AlphaFoldDB" id="A0AAJ8M7X2"/>
<dbReference type="Pfam" id="PF21671">
    <property type="entry name" value="CPL1-like"/>
    <property type="match status" value="1"/>
</dbReference>
<evidence type="ECO:0000256" key="1">
    <source>
        <dbReference type="SAM" id="MobiDB-lite"/>
    </source>
</evidence>
<name>A0AAJ8M7X2_9TREE</name>
<dbReference type="GeneID" id="30206040"/>
<evidence type="ECO:0000313" key="4">
    <source>
        <dbReference type="EMBL" id="WVW80954.1"/>
    </source>
</evidence>
<keyword evidence="5" id="KW-1185">Reference proteome</keyword>
<dbReference type="InterPro" id="IPR038955">
    <property type="entry name" value="PriA/CPL1_fungi"/>
</dbReference>
<dbReference type="RefSeq" id="XP_065725663.1">
    <property type="nucleotide sequence ID" value="XM_065869591.1"/>
</dbReference>
<organism evidence="4 5">
    <name type="scientific">Kwoniella bestiolae CBS 10118</name>
    <dbReference type="NCBI Taxonomy" id="1296100"/>
    <lineage>
        <taxon>Eukaryota</taxon>
        <taxon>Fungi</taxon>
        <taxon>Dikarya</taxon>
        <taxon>Basidiomycota</taxon>
        <taxon>Agaricomycotina</taxon>
        <taxon>Tremellomycetes</taxon>
        <taxon>Tremellales</taxon>
        <taxon>Cryptococcaceae</taxon>
        <taxon>Kwoniella</taxon>
    </lineage>
</organism>
<keyword evidence="2" id="KW-0732">Signal</keyword>
<dbReference type="KEGG" id="kbi:30206040"/>
<dbReference type="EMBL" id="CP144541">
    <property type="protein sequence ID" value="WVW80954.1"/>
    <property type="molecule type" value="Genomic_DNA"/>
</dbReference>
<dbReference type="PANTHER" id="PTHR35192">
    <property type="entry name" value="PROTEIN, PUTATIVE-RELATED"/>
    <property type="match status" value="1"/>
</dbReference>
<feature type="domain" description="Protein CPL1-like" evidence="3">
    <location>
        <begin position="285"/>
        <end position="341"/>
    </location>
</feature>
<protein>
    <recommendedName>
        <fullName evidence="3">Protein CPL1-like domain-containing protein</fullName>
    </recommendedName>
</protein>
<reference evidence="4" key="1">
    <citation type="submission" date="2013-07" db="EMBL/GenBank/DDBJ databases">
        <authorList>
            <consortium name="The Broad Institute Genome Sequencing Platform"/>
            <person name="Cuomo C."/>
            <person name="Litvintseva A."/>
            <person name="Chen Y."/>
            <person name="Heitman J."/>
            <person name="Sun S."/>
            <person name="Springer D."/>
            <person name="Dromer F."/>
            <person name="Young S.K."/>
            <person name="Zeng Q."/>
            <person name="Gargeya S."/>
            <person name="Fitzgerald M."/>
            <person name="Abouelleil A."/>
            <person name="Alvarado L."/>
            <person name="Berlin A.M."/>
            <person name="Chapman S.B."/>
            <person name="Dewar J."/>
            <person name="Goldberg J."/>
            <person name="Griggs A."/>
            <person name="Gujja S."/>
            <person name="Hansen M."/>
            <person name="Howarth C."/>
            <person name="Imamovic A."/>
            <person name="Larimer J."/>
            <person name="McCowan C."/>
            <person name="Murphy C."/>
            <person name="Pearson M."/>
            <person name="Priest M."/>
            <person name="Roberts A."/>
            <person name="Saif S."/>
            <person name="Shea T."/>
            <person name="Sykes S."/>
            <person name="Wortman J."/>
            <person name="Nusbaum C."/>
            <person name="Birren B."/>
        </authorList>
    </citation>
    <scope>NUCLEOTIDE SEQUENCE</scope>
    <source>
        <strain evidence="4">CBS 10118</strain>
    </source>
</reference>
<feature type="chain" id="PRO_5042518201" description="Protein CPL1-like domain-containing protein" evidence="2">
    <location>
        <begin position="20"/>
        <end position="343"/>
    </location>
</feature>
<evidence type="ECO:0000259" key="3">
    <source>
        <dbReference type="Pfam" id="PF21671"/>
    </source>
</evidence>
<dbReference type="PANTHER" id="PTHR35192:SF2">
    <property type="entry name" value="APPLE DOMAIN-CONTAINING PROTEIN"/>
    <property type="match status" value="1"/>
</dbReference>
<evidence type="ECO:0000313" key="5">
    <source>
        <dbReference type="Proteomes" id="UP000092730"/>
    </source>
</evidence>